<dbReference type="OrthoDB" id="5356979at2"/>
<dbReference type="AlphaFoldDB" id="C8PLS6"/>
<evidence type="ECO:0000313" key="1">
    <source>
        <dbReference type="EMBL" id="EEV16388.1"/>
    </source>
</evidence>
<organism evidence="1 2">
    <name type="scientific">Campylobacter gracilis RM3268</name>
    <dbReference type="NCBI Taxonomy" id="553220"/>
    <lineage>
        <taxon>Bacteria</taxon>
        <taxon>Pseudomonadati</taxon>
        <taxon>Campylobacterota</taxon>
        <taxon>Epsilonproteobacteria</taxon>
        <taxon>Campylobacterales</taxon>
        <taxon>Campylobacteraceae</taxon>
        <taxon>Campylobacter</taxon>
    </lineage>
</organism>
<accession>C8PLS6</accession>
<gene>
    <name evidence="1" type="ORF">CAMGR0001_2087</name>
</gene>
<keyword evidence="2" id="KW-1185">Reference proteome</keyword>
<name>C8PLS6_9BACT</name>
<dbReference type="EMBL" id="ACYG01000032">
    <property type="protein sequence ID" value="EEV16388.1"/>
    <property type="molecule type" value="Genomic_DNA"/>
</dbReference>
<comment type="caution">
    <text evidence="1">The sequence shown here is derived from an EMBL/GenBank/DDBJ whole genome shotgun (WGS) entry which is preliminary data.</text>
</comment>
<dbReference type="eggNOG" id="ENOG5032NA9">
    <property type="taxonomic scope" value="Bacteria"/>
</dbReference>
<protein>
    <submittedName>
        <fullName evidence="1">Uncharacterized protein</fullName>
    </submittedName>
</protein>
<proteinExistence type="predicted"/>
<sequence>MKSINHKRTLLKIMLEQGRVTAGRVFGISNANQYLGELKREGAIKDRWTQEDGRRFKWWYIVDFDKAKKKIGNWGDKEAKANNTPRET</sequence>
<dbReference type="RefSeq" id="WP_005873364.1">
    <property type="nucleotide sequence ID" value="NZ_ACYG01000032.1"/>
</dbReference>
<evidence type="ECO:0000313" key="2">
    <source>
        <dbReference type="Proteomes" id="UP000005709"/>
    </source>
</evidence>
<dbReference type="Proteomes" id="UP000005709">
    <property type="component" value="Unassembled WGS sequence"/>
</dbReference>
<reference evidence="1 2" key="1">
    <citation type="submission" date="2009-07" db="EMBL/GenBank/DDBJ databases">
        <authorList>
            <person name="Madupu R."/>
            <person name="Sebastian Y."/>
            <person name="Durkin A.S."/>
            <person name="Torralba M."/>
            <person name="Methe B."/>
            <person name="Sutton G.G."/>
            <person name="Strausberg R.L."/>
            <person name="Nelson K.E."/>
        </authorList>
    </citation>
    <scope>NUCLEOTIDE SEQUENCE [LARGE SCALE GENOMIC DNA]</scope>
    <source>
        <strain evidence="1 2">RM3268</strain>
    </source>
</reference>
<dbReference type="STRING" id="824.CGRAC_1548"/>